<reference evidence="1 2" key="1">
    <citation type="submission" date="2016-03" db="EMBL/GenBank/DDBJ databases">
        <title>Comparison of Bacillus endophyticus and B. anthracis characteristics using whole genome sequence analysis and microbiological techniques.</title>
        <authorList>
            <person name="Lekota K.E."/>
            <person name="Mafofo J."/>
            <person name="Rees J."/>
            <person name="Muchadeyi F.C."/>
            <person name="Madoroba E."/>
            <person name="Van Heerden H."/>
        </authorList>
    </citation>
    <scope>NUCLEOTIDE SEQUENCE [LARGE SCALE GENOMIC DNA]</scope>
    <source>
        <strain evidence="1 2">3631_10C</strain>
        <plasmid evidence="1">pBEH1</plasmid>
    </source>
</reference>
<dbReference type="EMBL" id="LVYK01000033">
    <property type="protein sequence ID" value="RAS75683.1"/>
    <property type="molecule type" value="Genomic_DNA"/>
</dbReference>
<dbReference type="RefSeq" id="WP_111925587.1">
    <property type="nucleotide sequence ID" value="NZ_LVYK01000033.1"/>
</dbReference>
<organism evidence="1 2">
    <name type="scientific">Priestia endophytica</name>
    <dbReference type="NCBI Taxonomy" id="135735"/>
    <lineage>
        <taxon>Bacteria</taxon>
        <taxon>Bacillati</taxon>
        <taxon>Bacillota</taxon>
        <taxon>Bacilli</taxon>
        <taxon>Bacillales</taxon>
        <taxon>Bacillaceae</taxon>
        <taxon>Priestia</taxon>
    </lineage>
</organism>
<sequence length="187" mass="21600">MGFFKRFFKKVEDVNKGEAAVSELESEFYLESPEEEAMNFWGEMAQNIIVNVVKVTNNSVDRAFVLVNMGGQPSFDVFYQIDGRLVMWNQLEDTFIKDEIENELLPQASSVASSVNDNFAEVEHPKIAFAELQFEWATGAWFSHVIWEDDENAHLAKEEILNKWFNNLSTEIKTQPLDSDTKLSWYP</sequence>
<dbReference type="Proteomes" id="UP000250174">
    <property type="component" value="Unassembled WGS sequence"/>
</dbReference>
<geneLocation type="plasmid" evidence="1">
    <name>pBEH1</name>
</geneLocation>
<comment type="caution">
    <text evidence="1">The sequence shown here is derived from an EMBL/GenBank/DDBJ whole genome shotgun (WGS) entry which is preliminary data.</text>
</comment>
<gene>
    <name evidence="1" type="ORF">A3864_15470</name>
</gene>
<evidence type="ECO:0000313" key="2">
    <source>
        <dbReference type="Proteomes" id="UP000250174"/>
    </source>
</evidence>
<protein>
    <submittedName>
        <fullName evidence="1">Uncharacterized protein</fullName>
    </submittedName>
</protein>
<keyword evidence="1" id="KW-0614">Plasmid</keyword>
<proteinExistence type="predicted"/>
<dbReference type="AlphaFoldDB" id="A0AAX1Q6S4"/>
<name>A0AAX1Q6S4_9BACI</name>
<evidence type="ECO:0000313" key="1">
    <source>
        <dbReference type="EMBL" id="RAS75683.1"/>
    </source>
</evidence>
<accession>A0AAX1Q6S4</accession>